<feature type="transmembrane region" description="Helical" evidence="8">
    <location>
        <begin position="483"/>
        <end position="508"/>
    </location>
</feature>
<feature type="transmembrane region" description="Helical" evidence="8">
    <location>
        <begin position="132"/>
        <end position="151"/>
    </location>
</feature>
<feature type="region of interest" description="Disordered" evidence="7">
    <location>
        <begin position="1225"/>
        <end position="1252"/>
    </location>
</feature>
<dbReference type="SUPFAM" id="SSF53448">
    <property type="entry name" value="Nucleotide-diphospho-sugar transferases"/>
    <property type="match status" value="1"/>
</dbReference>
<evidence type="ECO:0000256" key="5">
    <source>
        <dbReference type="ARBA" id="ARBA00022989"/>
    </source>
</evidence>
<feature type="compositionally biased region" description="Low complexity" evidence="7">
    <location>
        <begin position="312"/>
        <end position="324"/>
    </location>
</feature>
<feature type="compositionally biased region" description="Basic and acidic residues" evidence="7">
    <location>
        <begin position="452"/>
        <end position="464"/>
    </location>
</feature>
<evidence type="ECO:0000256" key="8">
    <source>
        <dbReference type="SAM" id="Phobius"/>
    </source>
</evidence>
<feature type="compositionally biased region" description="Polar residues" evidence="7">
    <location>
        <begin position="372"/>
        <end position="386"/>
    </location>
</feature>
<feature type="transmembrane region" description="Helical" evidence="8">
    <location>
        <begin position="93"/>
        <end position="111"/>
    </location>
</feature>
<dbReference type="InterPro" id="IPR029044">
    <property type="entry name" value="Nucleotide-diphossugar_trans"/>
</dbReference>
<feature type="transmembrane region" description="Helical" evidence="8">
    <location>
        <begin position="1034"/>
        <end position="1052"/>
    </location>
</feature>
<feature type="transmembrane region" description="Helical" evidence="8">
    <location>
        <begin position="1360"/>
        <end position="1382"/>
    </location>
</feature>
<proteinExistence type="predicted"/>
<feature type="compositionally biased region" description="Low complexity" evidence="7">
    <location>
        <begin position="1229"/>
        <end position="1249"/>
    </location>
</feature>
<dbReference type="GO" id="GO:0016020">
    <property type="term" value="C:membrane"/>
    <property type="evidence" value="ECO:0007669"/>
    <property type="project" value="UniProtKB-SubCell"/>
</dbReference>
<feature type="region of interest" description="Disordered" evidence="7">
    <location>
        <begin position="1402"/>
        <end position="1436"/>
    </location>
</feature>
<evidence type="ECO:0000313" key="9">
    <source>
        <dbReference type="EMBL" id="KAH3792164.1"/>
    </source>
</evidence>
<feature type="compositionally biased region" description="Basic and acidic residues" evidence="7">
    <location>
        <begin position="356"/>
        <end position="371"/>
    </location>
</feature>
<gene>
    <name evidence="9" type="ORF">DPMN_145655</name>
</gene>
<feature type="transmembrane region" description="Helical" evidence="8">
    <location>
        <begin position="1327"/>
        <end position="1348"/>
    </location>
</feature>
<keyword evidence="4 8" id="KW-0812">Transmembrane</keyword>
<dbReference type="GO" id="GO:0006031">
    <property type="term" value="P:chitin biosynthetic process"/>
    <property type="evidence" value="ECO:0007669"/>
    <property type="project" value="TreeGrafter"/>
</dbReference>
<evidence type="ECO:0000256" key="4">
    <source>
        <dbReference type="ARBA" id="ARBA00022692"/>
    </source>
</evidence>
<dbReference type="InterPro" id="IPR004835">
    <property type="entry name" value="Chitin_synth"/>
</dbReference>
<dbReference type="Gene3D" id="3.90.550.10">
    <property type="entry name" value="Spore Coat Polysaccharide Biosynthesis Protein SpsA, Chain A"/>
    <property type="match status" value="1"/>
</dbReference>
<protein>
    <recommendedName>
        <fullName evidence="2">chitin synthase</fullName>
        <ecNumber evidence="2">2.4.1.16</ecNumber>
    </recommendedName>
</protein>
<feature type="compositionally biased region" description="Polar residues" evidence="7">
    <location>
        <begin position="427"/>
        <end position="445"/>
    </location>
</feature>
<feature type="transmembrane region" description="Helical" evidence="8">
    <location>
        <begin position="1058"/>
        <end position="1080"/>
    </location>
</feature>
<feature type="compositionally biased region" description="Basic and acidic residues" evidence="7">
    <location>
        <begin position="327"/>
        <end position="338"/>
    </location>
</feature>
<feature type="compositionally biased region" description="Polar residues" evidence="7">
    <location>
        <begin position="1291"/>
        <end position="1308"/>
    </location>
</feature>
<evidence type="ECO:0000256" key="1">
    <source>
        <dbReference type="ARBA" id="ARBA00004141"/>
    </source>
</evidence>
<feature type="transmembrane region" description="Helical" evidence="8">
    <location>
        <begin position="997"/>
        <end position="1022"/>
    </location>
</feature>
<feature type="compositionally biased region" description="Basic and acidic residues" evidence="7">
    <location>
        <begin position="387"/>
        <end position="401"/>
    </location>
</feature>
<dbReference type="PANTHER" id="PTHR22914">
    <property type="entry name" value="CHITIN SYNTHASE"/>
    <property type="match status" value="1"/>
</dbReference>
<evidence type="ECO:0000256" key="6">
    <source>
        <dbReference type="ARBA" id="ARBA00023136"/>
    </source>
</evidence>
<feature type="compositionally biased region" description="Polar residues" evidence="7">
    <location>
        <begin position="402"/>
        <end position="415"/>
    </location>
</feature>
<feature type="compositionally biased region" description="Polar residues" evidence="7">
    <location>
        <begin position="41"/>
        <end position="53"/>
    </location>
</feature>
<feature type="compositionally biased region" description="Basic and acidic residues" evidence="7">
    <location>
        <begin position="1423"/>
        <end position="1434"/>
    </location>
</feature>
<sequence>MNPEKPKSVWKDAYLVSMPKATPTTAKSDKKKATSPPKASNQATEVDQGSDSEQASEKLTKEDGALVTSDNNADNCVGTSEFTVTRPSIGTVMLKWTCSVLFGIVLLVCLVESKLGIMAISNAMRHTTEMRYVRFVMLLIMVLVPSVVNLIRGTWRGVFGHTFPPWPQKSALLWGLCVSFLEALGLCLFVFHIPGIKGMDQPCTVILVMNGVHLCPAVYNLWKAVKKRKNTTIVRNTFGLTFIGAFVVICFCLLQKNVKVQDAWTVPVAIVCLSFAWTPAVQQQLIKSPEIISEYQSKDIEMDVKTAPNNESSQASTQSTPSPSMNEIKERESPDQPKTEPQIQPSTDKTPIDSTHQTKERESQEQPKTEAEPQSSINTTPTNSTHQTKERESQEQPKTEAEPQSSINTTPTNSTHQEKPSEPTMPIKNQPSSESAPLKSANQIRSDYGSGHTREENNKNKADNTKQPCTYDSSRKKPEPWKMIFYISFFKIIFIVAISLLLFSFLLFENRPTLSDFNSGWSGLGKYTWTSTRDDIYLFTVNIVGSAVGYLVAYMACTACMQRLAFTLPVVLATPVSILLLTIPLSCDFLISVKDRGFVCGPERNTLWLTIAAAVSLIVYELATVGWYHFKTENIVMEKETQLFLLPTYNSALLEQWLILVRRNNCYKAKQQSPLKIFICTTMFMEATHEMQQLLKSIKGMIEAQCEGRLNFEYHIFFDGAVEGPNSDKKNKFVEQLISEIKSILELKQQGDSETSYGRAMVWEKEDGKNLLTIHMKNSKKVKNKKRWSQVMYMAYVLWKKQNDKQKNASRCETYILTTDADVMFTPDSVEALLDRMIRDDSLGAVCARTHPLGRGLLGGLLVWYQTFEYAIGHWFQKAAEHVIGTVLCSPGCFSIYRCDAIQAVLPKYATDVKHAYDFLTKDMGEDRWLCTLMVQKGWRIEYCAAAENRTFCPDRFDEFFKQRRRWIASTLANMMIFIGDWRTVSKANPHISIFFFVYQMLLLISTLIGPSSVILVVSGGLKYAWDVRSLDSVITQCAVCFVYTILCLNTSSKKQLWVAKLLTVLYAVIMAVVVVGIAIDVVSDFGTDISPNKDVNATTTLNPAIISPDIRFSTTTVYLGCMVALFLVTGLLHLQECVNLFHGLWYLLFLPSGYLILTLYSICNITDITWGTREDEQQPQISTNPPWHKNSNFYSHVYSYRPHTAKLVYALYVFSCFFKEQENEESPDSASNNNTESSESSNGGANDNVSNKELEKLIKKKTETEFWDGLKLLCLNSENGKTKTNDDGKTNPTNDGRTMTTDVGKTTPTDEGHNTMKDQLNELRNTWLMIFAVSNTIWLALIFTLANKGQLFSVFGSNPAGLFVLVLFSLVVAIQFLAMLVHRLVTFTHFLARAPYSFKERKDDNSNQARNASVPKVVNEASARDKPNDDKNVKPAQNYKKNAIKQAWHTLVQFVCSVEKGTNTEETKPIVKGENESP</sequence>
<feature type="region of interest" description="Disordered" evidence="7">
    <location>
        <begin position="20"/>
        <end position="67"/>
    </location>
</feature>
<feature type="transmembrane region" description="Helical" evidence="8">
    <location>
        <begin position="234"/>
        <end position="254"/>
    </location>
</feature>
<feature type="transmembrane region" description="Helical" evidence="8">
    <location>
        <begin position="203"/>
        <end position="222"/>
    </location>
</feature>
<feature type="region of interest" description="Disordered" evidence="7">
    <location>
        <begin position="307"/>
        <end position="475"/>
    </location>
</feature>
<keyword evidence="3" id="KW-0328">Glycosyltransferase</keyword>
<feature type="transmembrane region" description="Helical" evidence="8">
    <location>
        <begin position="606"/>
        <end position="630"/>
    </location>
</feature>
<comment type="subcellular location">
    <subcellularLocation>
        <location evidence="1">Membrane</location>
        <topology evidence="1">Multi-pass membrane protein</topology>
    </subcellularLocation>
</comment>
<evidence type="ECO:0000313" key="10">
    <source>
        <dbReference type="Proteomes" id="UP000828390"/>
    </source>
</evidence>
<evidence type="ECO:0000256" key="7">
    <source>
        <dbReference type="SAM" id="MobiDB-lite"/>
    </source>
</evidence>
<dbReference type="Pfam" id="PF03142">
    <property type="entry name" value="Chitin_synth_2"/>
    <property type="match status" value="1"/>
</dbReference>
<dbReference type="EC" id="2.4.1.16" evidence="2"/>
<evidence type="ECO:0000256" key="2">
    <source>
        <dbReference type="ARBA" id="ARBA00012543"/>
    </source>
</evidence>
<feature type="transmembrane region" description="Helical" evidence="8">
    <location>
        <begin position="1145"/>
        <end position="1164"/>
    </location>
</feature>
<dbReference type="GO" id="GO:0004100">
    <property type="term" value="F:chitin synthase activity"/>
    <property type="evidence" value="ECO:0007669"/>
    <property type="project" value="UniProtKB-EC"/>
</dbReference>
<comment type="caution">
    <text evidence="9">The sequence shown here is derived from an EMBL/GenBank/DDBJ whole genome shotgun (WGS) entry which is preliminary data.</text>
</comment>
<keyword evidence="10" id="KW-1185">Reference proteome</keyword>
<dbReference type="Proteomes" id="UP000828390">
    <property type="component" value="Unassembled WGS sequence"/>
</dbReference>
<feature type="compositionally biased region" description="Basic and acidic residues" evidence="7">
    <location>
        <begin position="55"/>
        <end position="64"/>
    </location>
</feature>
<reference evidence="9" key="1">
    <citation type="journal article" date="2019" name="bioRxiv">
        <title>The Genome of the Zebra Mussel, Dreissena polymorpha: A Resource for Invasive Species Research.</title>
        <authorList>
            <person name="McCartney M.A."/>
            <person name="Auch B."/>
            <person name="Kono T."/>
            <person name="Mallez S."/>
            <person name="Zhang Y."/>
            <person name="Obille A."/>
            <person name="Becker A."/>
            <person name="Abrahante J.E."/>
            <person name="Garbe J."/>
            <person name="Badalamenti J.P."/>
            <person name="Herman A."/>
            <person name="Mangelson H."/>
            <person name="Liachko I."/>
            <person name="Sullivan S."/>
            <person name="Sone E.D."/>
            <person name="Koren S."/>
            <person name="Silverstein K.A.T."/>
            <person name="Beckman K.B."/>
            <person name="Gohl D.M."/>
        </authorList>
    </citation>
    <scope>NUCLEOTIDE SEQUENCE</scope>
    <source>
        <strain evidence="9">Duluth1</strain>
        <tissue evidence="9">Whole animal</tissue>
    </source>
</reference>
<keyword evidence="3" id="KW-0808">Transferase</keyword>
<reference evidence="9" key="2">
    <citation type="submission" date="2020-11" db="EMBL/GenBank/DDBJ databases">
        <authorList>
            <person name="McCartney M.A."/>
            <person name="Auch B."/>
            <person name="Kono T."/>
            <person name="Mallez S."/>
            <person name="Becker A."/>
            <person name="Gohl D.M."/>
            <person name="Silverstein K.A.T."/>
            <person name="Koren S."/>
            <person name="Bechman K.B."/>
            <person name="Herman A."/>
            <person name="Abrahante J.E."/>
            <person name="Garbe J."/>
        </authorList>
    </citation>
    <scope>NUCLEOTIDE SEQUENCE</scope>
    <source>
        <strain evidence="9">Duluth1</strain>
        <tissue evidence="9">Whole animal</tissue>
    </source>
</reference>
<keyword evidence="6 8" id="KW-0472">Membrane</keyword>
<dbReference type="EMBL" id="JAIWYP010000007">
    <property type="protein sequence ID" value="KAH3792164.1"/>
    <property type="molecule type" value="Genomic_DNA"/>
</dbReference>
<feature type="region of interest" description="Disordered" evidence="7">
    <location>
        <begin position="1282"/>
        <end position="1316"/>
    </location>
</feature>
<name>A0A9D4F6G0_DREPO</name>
<feature type="transmembrane region" description="Helical" evidence="8">
    <location>
        <begin position="171"/>
        <end position="191"/>
    </location>
</feature>
<keyword evidence="5 8" id="KW-1133">Transmembrane helix</keyword>
<feature type="compositionally biased region" description="Polar residues" evidence="7">
    <location>
        <begin position="339"/>
        <end position="355"/>
    </location>
</feature>
<evidence type="ECO:0000256" key="3">
    <source>
        <dbReference type="ARBA" id="ARBA00022676"/>
    </source>
</evidence>
<dbReference type="GO" id="GO:0071944">
    <property type="term" value="C:cell periphery"/>
    <property type="evidence" value="ECO:0007669"/>
    <property type="project" value="TreeGrafter"/>
</dbReference>
<dbReference type="PANTHER" id="PTHR22914:SF41">
    <property type="entry name" value="CHITIN SYNTHASE 7"/>
    <property type="match status" value="1"/>
</dbReference>
<feature type="transmembrane region" description="Helical" evidence="8">
    <location>
        <begin position="536"/>
        <end position="557"/>
    </location>
</feature>
<feature type="transmembrane region" description="Helical" evidence="8">
    <location>
        <begin position="564"/>
        <end position="586"/>
    </location>
</feature>
<accession>A0A9D4F6G0</accession>
<organism evidence="9 10">
    <name type="scientific">Dreissena polymorpha</name>
    <name type="common">Zebra mussel</name>
    <name type="synonym">Mytilus polymorpha</name>
    <dbReference type="NCBI Taxonomy" id="45954"/>
    <lineage>
        <taxon>Eukaryota</taxon>
        <taxon>Metazoa</taxon>
        <taxon>Spiralia</taxon>
        <taxon>Lophotrochozoa</taxon>
        <taxon>Mollusca</taxon>
        <taxon>Bivalvia</taxon>
        <taxon>Autobranchia</taxon>
        <taxon>Heteroconchia</taxon>
        <taxon>Euheterodonta</taxon>
        <taxon>Imparidentia</taxon>
        <taxon>Neoheterodontei</taxon>
        <taxon>Myida</taxon>
        <taxon>Dreissenoidea</taxon>
        <taxon>Dreissenidae</taxon>
        <taxon>Dreissena</taxon>
    </lineage>
</organism>